<dbReference type="EMBL" id="AB046647">
    <property type="protein sequence ID" value="BAB03565.1"/>
    <property type="molecule type" value="mRNA"/>
</dbReference>
<name>Q9N000_MACFA</name>
<evidence type="ECO:0000313" key="1">
    <source>
        <dbReference type="EMBL" id="BAB03565.1"/>
    </source>
</evidence>
<protein>
    <submittedName>
        <fullName evidence="1">Uncharacterized protein</fullName>
    </submittedName>
</protein>
<reference evidence="1" key="1">
    <citation type="submission" date="2000-07" db="EMBL/GenBank/DDBJ databases">
        <title>Isolation of full-length cDNA clones from macaque brain cDNA libraries.</title>
        <authorList>
            <person name="Osada N."/>
            <person name="Hida M."/>
            <person name="Kusuda J."/>
            <person name="Tanuma R."/>
            <person name="Iseki K."/>
            <person name="Hirai M."/>
            <person name="Terao K."/>
            <person name="Suzuki Y."/>
            <person name="Sugano S."/>
            <person name="Hashimoto K."/>
        </authorList>
    </citation>
    <scope>NUCLEOTIDE SEQUENCE</scope>
    <source>
        <tissue evidence="1">Cerebellum cortex</tissue>
    </source>
</reference>
<accession>Q9N000</accession>
<proteinExistence type="evidence at transcript level"/>
<organism evidence="1">
    <name type="scientific">Macaca fascicularis</name>
    <name type="common">Crab-eating macaque</name>
    <name type="synonym">Cynomolgus monkey</name>
    <dbReference type="NCBI Taxonomy" id="9541"/>
    <lineage>
        <taxon>Eukaryota</taxon>
        <taxon>Metazoa</taxon>
        <taxon>Chordata</taxon>
        <taxon>Craniata</taxon>
        <taxon>Vertebrata</taxon>
        <taxon>Euteleostomi</taxon>
        <taxon>Mammalia</taxon>
        <taxon>Eutheria</taxon>
        <taxon>Euarchontoglires</taxon>
        <taxon>Primates</taxon>
        <taxon>Haplorrhini</taxon>
        <taxon>Catarrhini</taxon>
        <taxon>Cercopithecidae</taxon>
        <taxon>Cercopithecinae</taxon>
        <taxon>Macaca</taxon>
    </lineage>
</organism>
<sequence>MRSVWTVWTSTRRSCTRPGTPRTMSLPWLPPITCTYSRTKSTRDANVRTVLSCIVKPIIFLSEKGIIVHSIKNSDAPATSLHRHGRKLPPLEARCVSAFGEARGRRSCSHGDALEAELTDTAPKRPLLRINVFISVRAFLSNL</sequence>
<dbReference type="AlphaFoldDB" id="Q9N000"/>